<sequence length="538" mass="61133">MAAPQCPIHAIPLKMEVRRDGPTRGPWLFCRMDGQDSTENCPSMSLADWRKRQAEQNSQAIEAIGIESSPTLSSSPRGKEHEDNIDKHVEDELVDGSTTATIATTAAISAQVGHTMEPDPELGHRGTQLWTARERMDIEADTVRPDNQPKTDAMSTGQIYELPSNPEDLRWDPRTGLELLEIPAQYARQMADLFGKSSLIHFVAPVDKLNQKGKFSPRLLVITTYCVYLLHKGGGLARALEITDLRKLWRSNDHDKAVIALLCPTEFDLVLRRQHEIRSPSMDNIQYIIATIYQWKTGKPLEVVDMSESLIVESVQIRKPPGWKPEMLYVHSKKQLYRRLQQYNENDRSLPYIRMDCDPRNGLKLTTIPKVHQHLFADGPFRSEREPLIHFFALCDRLKAKGSGDKQFCVVTNSCIYLCEKKGKIDRCIPVLSIGKSALERAMFGLQVPEEYDVVLQFEKDHEAVRMAQVIQTLYYFKKAQDLPHIDRVSLGAFALQPVKVKSDVRSVATRKTFIEFLMQQGIMPEDTVHSPGDEFDP</sequence>
<evidence type="ECO:0000313" key="2">
    <source>
        <dbReference type="EMBL" id="CAD9011935.1"/>
    </source>
</evidence>
<feature type="region of interest" description="Disordered" evidence="1">
    <location>
        <begin position="61"/>
        <end position="83"/>
    </location>
</feature>
<gene>
    <name evidence="2" type="ORF">EGYM00392_LOCUS23036</name>
</gene>
<reference evidence="2" key="1">
    <citation type="submission" date="2021-01" db="EMBL/GenBank/DDBJ databases">
        <authorList>
            <person name="Corre E."/>
            <person name="Pelletier E."/>
            <person name="Niang G."/>
            <person name="Scheremetjew M."/>
            <person name="Finn R."/>
            <person name="Kale V."/>
            <person name="Holt S."/>
            <person name="Cochrane G."/>
            <person name="Meng A."/>
            <person name="Brown T."/>
            <person name="Cohen L."/>
        </authorList>
    </citation>
    <scope>NUCLEOTIDE SEQUENCE</scope>
    <source>
        <strain evidence="2">NIES-381</strain>
    </source>
</reference>
<evidence type="ECO:0000256" key="1">
    <source>
        <dbReference type="SAM" id="MobiDB-lite"/>
    </source>
</evidence>
<protein>
    <submittedName>
        <fullName evidence="2">Uncharacterized protein</fullName>
    </submittedName>
</protein>
<dbReference type="EMBL" id="HBGA01062131">
    <property type="protein sequence ID" value="CAD9011935.1"/>
    <property type="molecule type" value="Transcribed_RNA"/>
</dbReference>
<name>A0A7S1IGK9_9EUGL</name>
<accession>A0A7S1IGK9</accession>
<dbReference type="AlphaFoldDB" id="A0A7S1IGK9"/>
<proteinExistence type="predicted"/>
<organism evidence="2">
    <name type="scientific">Eutreptiella gymnastica</name>
    <dbReference type="NCBI Taxonomy" id="73025"/>
    <lineage>
        <taxon>Eukaryota</taxon>
        <taxon>Discoba</taxon>
        <taxon>Euglenozoa</taxon>
        <taxon>Euglenida</taxon>
        <taxon>Spirocuta</taxon>
        <taxon>Euglenophyceae</taxon>
        <taxon>Eutreptiales</taxon>
        <taxon>Eutreptiaceae</taxon>
        <taxon>Eutreptiella</taxon>
    </lineage>
</organism>